<dbReference type="RefSeq" id="XP_030053237.1">
    <property type="nucleotide sequence ID" value="XM_030197377.1"/>
</dbReference>
<dbReference type="KEGG" id="muo:115466239"/>
<evidence type="ECO:0000256" key="8">
    <source>
        <dbReference type="SAM" id="MobiDB-lite"/>
    </source>
</evidence>
<dbReference type="CDD" id="cd11430">
    <property type="entry name" value="bHLH_TS_ATOH1_like"/>
    <property type="match status" value="1"/>
</dbReference>
<evidence type="ECO:0000256" key="6">
    <source>
        <dbReference type="ARBA" id="ARBA00023163"/>
    </source>
</evidence>
<reference evidence="11" key="1">
    <citation type="submission" date="2025-08" db="UniProtKB">
        <authorList>
            <consortium name="RefSeq"/>
        </authorList>
    </citation>
    <scope>IDENTIFICATION</scope>
</reference>
<evidence type="ECO:0000256" key="2">
    <source>
        <dbReference type="ARBA" id="ARBA00022473"/>
    </source>
</evidence>
<evidence type="ECO:0000313" key="11">
    <source>
        <dbReference type="RefSeq" id="XP_030053237.1"/>
    </source>
</evidence>
<dbReference type="InterPro" id="IPR036638">
    <property type="entry name" value="HLH_DNA-bd_sf"/>
</dbReference>
<evidence type="ECO:0000256" key="7">
    <source>
        <dbReference type="ARBA" id="ARBA00023242"/>
    </source>
</evidence>
<keyword evidence="4" id="KW-0524">Neurogenesis</keyword>
<evidence type="ECO:0000256" key="1">
    <source>
        <dbReference type="ARBA" id="ARBA00004123"/>
    </source>
</evidence>
<dbReference type="GO" id="GO:0070888">
    <property type="term" value="F:E-box binding"/>
    <property type="evidence" value="ECO:0007669"/>
    <property type="project" value="TreeGrafter"/>
</dbReference>
<keyword evidence="7" id="KW-0539">Nucleus</keyword>
<protein>
    <submittedName>
        <fullName evidence="11">Protein lin-32-like</fullName>
    </submittedName>
</protein>
<organism evidence="10 11">
    <name type="scientific">Microcaecilia unicolor</name>
    <dbReference type="NCBI Taxonomy" id="1415580"/>
    <lineage>
        <taxon>Eukaryota</taxon>
        <taxon>Metazoa</taxon>
        <taxon>Chordata</taxon>
        <taxon>Craniata</taxon>
        <taxon>Vertebrata</taxon>
        <taxon>Euteleostomi</taxon>
        <taxon>Amphibia</taxon>
        <taxon>Gymnophiona</taxon>
        <taxon>Siphonopidae</taxon>
        <taxon>Microcaecilia</taxon>
    </lineage>
</organism>
<dbReference type="GO" id="GO:0061564">
    <property type="term" value="P:axon development"/>
    <property type="evidence" value="ECO:0007669"/>
    <property type="project" value="TreeGrafter"/>
</dbReference>
<dbReference type="GO" id="GO:0045944">
    <property type="term" value="P:positive regulation of transcription by RNA polymerase II"/>
    <property type="evidence" value="ECO:0007669"/>
    <property type="project" value="TreeGrafter"/>
</dbReference>
<keyword evidence="2" id="KW-0217">Developmental protein</keyword>
<evidence type="ECO:0000256" key="4">
    <source>
        <dbReference type="ARBA" id="ARBA00022902"/>
    </source>
</evidence>
<comment type="subcellular location">
    <subcellularLocation>
        <location evidence="1">Nucleus</location>
    </subcellularLocation>
</comment>
<keyword evidence="3" id="KW-0221">Differentiation</keyword>
<feature type="region of interest" description="Disordered" evidence="8">
    <location>
        <begin position="39"/>
        <end position="62"/>
    </location>
</feature>
<feature type="domain" description="BHLH" evidence="9">
    <location>
        <begin position="77"/>
        <end position="129"/>
    </location>
</feature>
<evidence type="ECO:0000256" key="3">
    <source>
        <dbReference type="ARBA" id="ARBA00022782"/>
    </source>
</evidence>
<dbReference type="GO" id="GO:0005634">
    <property type="term" value="C:nucleus"/>
    <property type="evidence" value="ECO:0007669"/>
    <property type="project" value="UniProtKB-SubCell"/>
</dbReference>
<dbReference type="PANTHER" id="PTHR19290">
    <property type="entry name" value="BASIC HELIX-LOOP-HELIX PROTEIN NEUROGENIN-RELATED"/>
    <property type="match status" value="1"/>
</dbReference>
<proteinExistence type="predicted"/>
<dbReference type="PROSITE" id="PS50888">
    <property type="entry name" value="BHLH"/>
    <property type="match status" value="1"/>
</dbReference>
<dbReference type="Gene3D" id="4.10.280.10">
    <property type="entry name" value="Helix-loop-helix DNA-binding domain"/>
    <property type="match status" value="1"/>
</dbReference>
<dbReference type="InParanoid" id="A0A6P7XCD6"/>
<gene>
    <name evidence="11" type="primary">LOC115466239</name>
</gene>
<dbReference type="InterPro" id="IPR050359">
    <property type="entry name" value="bHLH_transcription_factors"/>
</dbReference>
<accession>A0A6P7XCD6</accession>
<dbReference type="SUPFAM" id="SSF47459">
    <property type="entry name" value="HLH, helix-loop-helix DNA-binding domain"/>
    <property type="match status" value="1"/>
</dbReference>
<keyword evidence="6" id="KW-0804">Transcription</keyword>
<dbReference type="Proteomes" id="UP000515156">
    <property type="component" value="Chromosome 3"/>
</dbReference>
<dbReference type="OrthoDB" id="9049504at2759"/>
<evidence type="ECO:0000259" key="9">
    <source>
        <dbReference type="PROSITE" id="PS50888"/>
    </source>
</evidence>
<dbReference type="GO" id="GO:0007423">
    <property type="term" value="P:sensory organ development"/>
    <property type="evidence" value="ECO:0007669"/>
    <property type="project" value="TreeGrafter"/>
</dbReference>
<evidence type="ECO:0000256" key="5">
    <source>
        <dbReference type="ARBA" id="ARBA00023015"/>
    </source>
</evidence>
<dbReference type="AlphaFoldDB" id="A0A6P7XCD6"/>
<dbReference type="SMART" id="SM00353">
    <property type="entry name" value="HLH"/>
    <property type="match status" value="1"/>
</dbReference>
<dbReference type="GeneID" id="115466239"/>
<dbReference type="GO" id="GO:0046983">
    <property type="term" value="F:protein dimerization activity"/>
    <property type="evidence" value="ECO:0007669"/>
    <property type="project" value="InterPro"/>
</dbReference>
<dbReference type="Pfam" id="PF00010">
    <property type="entry name" value="HLH"/>
    <property type="match status" value="1"/>
</dbReference>
<evidence type="ECO:0000313" key="10">
    <source>
        <dbReference type="Proteomes" id="UP000515156"/>
    </source>
</evidence>
<keyword evidence="10" id="KW-1185">Reference proteome</keyword>
<sequence>MFAEGMILEGQAPETGSMDHSTSLHARDFQADTAQSGQSLLLPPQTPEFSRKSRRPSVSLRTPDWRDTTSYYQILRHRRLAANARERRRMLGLNLAFDRLRSVVPALRGARKLSKSETLQMALIYISALGELLQPQLGEVSCSFSAGAQPPISSPIEERLSQERTNIWDGESVLEKNHRSVPLRKT</sequence>
<dbReference type="PANTHER" id="PTHR19290:SF162">
    <property type="entry name" value="TRANSCRIPTION FACTOR ATOH7"/>
    <property type="match status" value="1"/>
</dbReference>
<feature type="region of interest" description="Disordered" evidence="8">
    <location>
        <begin position="1"/>
        <end position="22"/>
    </location>
</feature>
<dbReference type="GO" id="GO:0000981">
    <property type="term" value="F:DNA-binding transcription factor activity, RNA polymerase II-specific"/>
    <property type="evidence" value="ECO:0007669"/>
    <property type="project" value="TreeGrafter"/>
</dbReference>
<name>A0A6P7XCD6_9AMPH</name>
<dbReference type="InterPro" id="IPR011598">
    <property type="entry name" value="bHLH_dom"/>
</dbReference>
<keyword evidence="5" id="KW-0805">Transcription regulation</keyword>